<dbReference type="EMBL" id="LGUB01000932">
    <property type="protein sequence ID" value="KRH92433.1"/>
    <property type="molecule type" value="Genomic_DNA"/>
</dbReference>
<dbReference type="VEuPathDB" id="MicrosporidiaDB:M153_6097000128"/>
<keyword evidence="2" id="KW-1185">Reference proteome</keyword>
<protein>
    <submittedName>
        <fullName evidence="1">Uncharacterized protein</fullName>
    </submittedName>
</protein>
<evidence type="ECO:0000313" key="2">
    <source>
        <dbReference type="Proteomes" id="UP000051530"/>
    </source>
</evidence>
<reference evidence="1 2" key="1">
    <citation type="submission" date="2015-07" db="EMBL/GenBank/DDBJ databases">
        <title>The genome of Pseudoloma neurophilia, a relevant intracellular parasite of the zebrafish.</title>
        <authorList>
            <person name="Ndikumana S."/>
            <person name="Pelin A."/>
            <person name="Sanders J."/>
            <person name="Corradi N."/>
        </authorList>
    </citation>
    <scope>NUCLEOTIDE SEQUENCE [LARGE SCALE GENOMIC DNA]</scope>
    <source>
        <strain evidence="1 2">MK1</strain>
    </source>
</reference>
<gene>
    <name evidence="1" type="ORF">M153_6097000128</name>
</gene>
<sequence length="54" mass="6638">MTEKEGIGDHSYELFLKIQRLKLLFEKNINLKSIYKEKKQILREKQTMINWLKQ</sequence>
<evidence type="ECO:0000313" key="1">
    <source>
        <dbReference type="EMBL" id="KRH92433.1"/>
    </source>
</evidence>
<comment type="caution">
    <text evidence="1">The sequence shown here is derived from an EMBL/GenBank/DDBJ whole genome shotgun (WGS) entry which is preliminary data.</text>
</comment>
<dbReference type="Proteomes" id="UP000051530">
    <property type="component" value="Unassembled WGS sequence"/>
</dbReference>
<name>A0A0R0M0C1_9MICR</name>
<proteinExistence type="predicted"/>
<dbReference type="AlphaFoldDB" id="A0A0R0M0C1"/>
<accession>A0A0R0M0C1</accession>
<organism evidence="1 2">
    <name type="scientific">Pseudoloma neurophilia</name>
    <dbReference type="NCBI Taxonomy" id="146866"/>
    <lineage>
        <taxon>Eukaryota</taxon>
        <taxon>Fungi</taxon>
        <taxon>Fungi incertae sedis</taxon>
        <taxon>Microsporidia</taxon>
        <taxon>Pseudoloma</taxon>
    </lineage>
</organism>